<sequence>MGCERLAVSWPGGNGRVRYDAVFLDVDGTLLWVDLDVEGYVEDLSPYSNNGGLTVEGAAGPVWGSLRRHIHENIEHRTEEALARFRRRNAERTAGELGVEAPSEVLAEVAERRISFNPYPEAESVLEELKTLGVPVYVVSNWDIELEKVLEGLGWMRFFDGIVASAVLGVEKPRREIYEEALRVAGVPADRAVMVGNDPVSDVKGASEAGVDAVFIDRKGSEAPEATFVLSDLRGLPGIVRG</sequence>
<dbReference type="PANTHER" id="PTHR43316:SF3">
    <property type="entry name" value="HALOACID DEHALOGENASE, TYPE II (AFU_ORTHOLOGUE AFUA_2G07750)-RELATED"/>
    <property type="match status" value="1"/>
</dbReference>
<reference evidence="2 3" key="1">
    <citation type="submission" date="2019-10" db="EMBL/GenBank/DDBJ databases">
        <title>Rubrobacter sp nov SCSIO 52090 isolated from a deep-sea sediment in the South China Sea.</title>
        <authorList>
            <person name="Chen R.W."/>
        </authorList>
    </citation>
    <scope>NUCLEOTIDE SEQUENCE [LARGE SCALE GENOMIC DNA]</scope>
    <source>
        <strain evidence="2 3">SCSIO 52909</strain>
    </source>
</reference>
<dbReference type="PRINTS" id="PR00413">
    <property type="entry name" value="HADHALOGNASE"/>
</dbReference>
<organism evidence="2 3">
    <name type="scientific">Rubrobacter tropicus</name>
    <dbReference type="NCBI Taxonomy" id="2653851"/>
    <lineage>
        <taxon>Bacteria</taxon>
        <taxon>Bacillati</taxon>
        <taxon>Actinomycetota</taxon>
        <taxon>Rubrobacteria</taxon>
        <taxon>Rubrobacterales</taxon>
        <taxon>Rubrobacteraceae</taxon>
        <taxon>Rubrobacter</taxon>
    </lineage>
</organism>
<dbReference type="Pfam" id="PF00702">
    <property type="entry name" value="Hydrolase"/>
    <property type="match status" value="1"/>
</dbReference>
<dbReference type="Gene3D" id="3.40.50.1000">
    <property type="entry name" value="HAD superfamily/HAD-like"/>
    <property type="match status" value="1"/>
</dbReference>
<evidence type="ECO:0000313" key="2">
    <source>
        <dbReference type="EMBL" id="QIN82715.1"/>
    </source>
</evidence>
<keyword evidence="3" id="KW-1185">Reference proteome</keyword>
<dbReference type="NCBIfam" id="TIGR01549">
    <property type="entry name" value="HAD-SF-IA-v1"/>
    <property type="match status" value="1"/>
</dbReference>
<gene>
    <name evidence="2" type="ORF">GBA63_08700</name>
</gene>
<evidence type="ECO:0000256" key="1">
    <source>
        <dbReference type="ARBA" id="ARBA00022801"/>
    </source>
</evidence>
<dbReference type="InterPro" id="IPR036412">
    <property type="entry name" value="HAD-like_sf"/>
</dbReference>
<proteinExistence type="predicted"/>
<evidence type="ECO:0000313" key="3">
    <source>
        <dbReference type="Proteomes" id="UP000501452"/>
    </source>
</evidence>
<dbReference type="InterPro" id="IPR023198">
    <property type="entry name" value="PGP-like_dom2"/>
</dbReference>
<dbReference type="EMBL" id="CP045119">
    <property type="protein sequence ID" value="QIN82715.1"/>
    <property type="molecule type" value="Genomic_DNA"/>
</dbReference>
<dbReference type="SUPFAM" id="SSF56784">
    <property type="entry name" value="HAD-like"/>
    <property type="match status" value="1"/>
</dbReference>
<dbReference type="InterPro" id="IPR006439">
    <property type="entry name" value="HAD-SF_hydro_IA"/>
</dbReference>
<dbReference type="SFLD" id="SFLDG01129">
    <property type="entry name" value="C1.5:_HAD__Beta-PGM__Phosphata"/>
    <property type="match status" value="1"/>
</dbReference>
<name>A0A6G8Q8A2_9ACTN</name>
<dbReference type="GO" id="GO:0016787">
    <property type="term" value="F:hydrolase activity"/>
    <property type="evidence" value="ECO:0007669"/>
    <property type="project" value="UniProtKB-KW"/>
</dbReference>
<dbReference type="PANTHER" id="PTHR43316">
    <property type="entry name" value="HYDROLASE, HALOACID DELAHOGENASE-RELATED"/>
    <property type="match status" value="1"/>
</dbReference>
<dbReference type="InterPro" id="IPR023214">
    <property type="entry name" value="HAD_sf"/>
</dbReference>
<protein>
    <submittedName>
        <fullName evidence="2">HAD-IA family hydrolase</fullName>
    </submittedName>
</protein>
<dbReference type="KEGG" id="rub:GBA63_08700"/>
<dbReference type="InterPro" id="IPR051540">
    <property type="entry name" value="S-2-haloacid_dehalogenase"/>
</dbReference>
<dbReference type="AlphaFoldDB" id="A0A6G8Q8A2"/>
<dbReference type="Proteomes" id="UP000501452">
    <property type="component" value="Chromosome"/>
</dbReference>
<dbReference type="SFLD" id="SFLDS00003">
    <property type="entry name" value="Haloacid_Dehalogenase"/>
    <property type="match status" value="1"/>
</dbReference>
<accession>A0A6G8Q8A2</accession>
<keyword evidence="1 2" id="KW-0378">Hydrolase</keyword>
<dbReference type="Gene3D" id="1.10.150.240">
    <property type="entry name" value="Putative phosphatase, domain 2"/>
    <property type="match status" value="1"/>
</dbReference>